<reference evidence="1 2" key="1">
    <citation type="submission" date="2014-09" db="EMBL/GenBank/DDBJ databases">
        <authorList>
            <person name="Martin A.A."/>
        </authorList>
    </citation>
    <scope>NUCLEOTIDE SEQUENCE</scope>
    <source>
        <strain evidence="2">ED321</strain>
        <strain evidence="1">ED321 Heterogonic</strain>
    </source>
</reference>
<gene>
    <name evidence="1 3 4" type="ORF">SRAE_X000028833</name>
</gene>
<proteinExistence type="predicted"/>
<organism evidence="1">
    <name type="scientific">Strongyloides ratti</name>
    <name type="common">Parasitic roundworm</name>
    <dbReference type="NCBI Taxonomy" id="34506"/>
    <lineage>
        <taxon>Eukaryota</taxon>
        <taxon>Metazoa</taxon>
        <taxon>Ecdysozoa</taxon>
        <taxon>Nematoda</taxon>
        <taxon>Chromadorea</taxon>
        <taxon>Rhabditida</taxon>
        <taxon>Tylenchina</taxon>
        <taxon>Panagrolaimomorpha</taxon>
        <taxon>Strongyloidoidea</taxon>
        <taxon>Strongyloididae</taxon>
        <taxon>Strongyloides</taxon>
    </lineage>
</organism>
<dbReference type="CTD" id="36383339"/>
<dbReference type="RefSeq" id="XP_024510155.1">
    <property type="nucleotide sequence ID" value="XM_024644614.1"/>
</dbReference>
<keyword evidence="2" id="KW-1185">Reference proteome</keyword>
<evidence type="ECO:0000313" key="3">
    <source>
        <dbReference type="WBParaSite" id="SRAE_X000028833.1"/>
    </source>
</evidence>
<name>A0A090LTK1_STRRB</name>
<reference evidence="3" key="2">
    <citation type="submission" date="2020-12" db="UniProtKB">
        <authorList>
            <consortium name="WormBaseParasite"/>
        </authorList>
    </citation>
    <scope>IDENTIFICATION</scope>
</reference>
<evidence type="ECO:0000313" key="1">
    <source>
        <dbReference type="EMBL" id="CEF70959.1"/>
    </source>
</evidence>
<dbReference type="EMBL" id="LN609530">
    <property type="protein sequence ID" value="CEF70959.1"/>
    <property type="molecule type" value="Genomic_DNA"/>
</dbReference>
<dbReference type="Proteomes" id="UP000035682">
    <property type="component" value="Unplaced"/>
</dbReference>
<sequence length="74" mass="9152">MFTFFLRNFMKNILIRKKNNISTNLFKEYHFSRKTCYESINNMIIEKHLYYKRRREMLKKLAESVKNDNALIIV</sequence>
<accession>A0A090LTK1</accession>
<protein>
    <submittedName>
        <fullName evidence="1 3">Uncharacterized protein</fullName>
    </submittedName>
</protein>
<dbReference type="WormBase" id="SRAE_X000028833">
    <property type="protein sequence ID" value="SRP03899"/>
    <property type="gene ID" value="WBGene00265845"/>
</dbReference>
<dbReference type="AlphaFoldDB" id="A0A090LTK1"/>
<dbReference type="GeneID" id="36383339"/>
<dbReference type="WBParaSite" id="SRAE_X000028833.1">
    <property type="protein sequence ID" value="SRAE_X000028833.1"/>
    <property type="gene ID" value="WBGene00265845"/>
</dbReference>
<evidence type="ECO:0000313" key="4">
    <source>
        <dbReference type="WormBase" id="SRAE_X000028833"/>
    </source>
</evidence>
<evidence type="ECO:0000313" key="2">
    <source>
        <dbReference type="Proteomes" id="UP000035682"/>
    </source>
</evidence>